<name>G2KQD2_MICAA</name>
<accession>G2KQD2</accession>
<gene>
    <name evidence="3" type="ordered locus">MICA_734</name>
</gene>
<dbReference type="InterPro" id="IPR017853">
    <property type="entry name" value="GH"/>
</dbReference>
<dbReference type="EMBL" id="CP002382">
    <property type="protein sequence ID" value="AEP09068.1"/>
    <property type="molecule type" value="Genomic_DNA"/>
</dbReference>
<dbReference type="InterPro" id="IPR004352">
    <property type="entry name" value="GH114_TIM-barrel"/>
</dbReference>
<keyword evidence="4" id="KW-1185">Reference proteome</keyword>
<dbReference type="HOGENOM" id="CLU_051214_3_0_5"/>
<dbReference type="AlphaFoldDB" id="G2KQD2"/>
<dbReference type="Pfam" id="PF03537">
    <property type="entry name" value="Glyco_hydro_114"/>
    <property type="match status" value="1"/>
</dbReference>
<organism evidence="3 4">
    <name type="scientific">Micavibrio aeruginosavorus (strain ARL-13)</name>
    <dbReference type="NCBI Taxonomy" id="856793"/>
    <lineage>
        <taxon>Bacteria</taxon>
        <taxon>Pseudomonadati</taxon>
        <taxon>Bdellovibrionota</taxon>
        <taxon>Bdellovibrionia</taxon>
        <taxon>Bdellovibrionales</taxon>
        <taxon>Pseudobdellovibrionaceae</taxon>
        <taxon>Micavibrio</taxon>
    </lineage>
</organism>
<protein>
    <recommendedName>
        <fullName evidence="2">Glycoside-hydrolase family GH114 TIM-barrel domain-containing protein</fullName>
    </recommendedName>
</protein>
<dbReference type="PANTHER" id="PTHR35273">
    <property type="entry name" value="ALPHA-1,4 POLYGALACTOSAMINIDASE, PUTATIVE (AFU_ORTHOLOGUE AFUA_3G07890)-RELATED"/>
    <property type="match status" value="1"/>
</dbReference>
<dbReference type="Proteomes" id="UP000009286">
    <property type="component" value="Chromosome"/>
</dbReference>
<dbReference type="STRING" id="856793.MICA_734"/>
<dbReference type="eggNOG" id="COG3868">
    <property type="taxonomic scope" value="Bacteria"/>
</dbReference>
<feature type="chain" id="PRO_5003432892" description="Glycoside-hydrolase family GH114 TIM-barrel domain-containing protein" evidence="1">
    <location>
        <begin position="22"/>
        <end position="266"/>
    </location>
</feature>
<evidence type="ECO:0000256" key="1">
    <source>
        <dbReference type="SAM" id="SignalP"/>
    </source>
</evidence>
<evidence type="ECO:0000259" key="2">
    <source>
        <dbReference type="Pfam" id="PF03537"/>
    </source>
</evidence>
<evidence type="ECO:0000313" key="3">
    <source>
        <dbReference type="EMBL" id="AEP09068.1"/>
    </source>
</evidence>
<dbReference type="RefSeq" id="WP_014102291.1">
    <property type="nucleotide sequence ID" value="NC_016026.1"/>
</dbReference>
<evidence type="ECO:0000313" key="4">
    <source>
        <dbReference type="Proteomes" id="UP000009286"/>
    </source>
</evidence>
<dbReference type="InterPro" id="IPR013785">
    <property type="entry name" value="Aldolase_TIM"/>
</dbReference>
<dbReference type="PANTHER" id="PTHR35273:SF2">
    <property type="entry name" value="ALPHA-GALACTOSIDASE"/>
    <property type="match status" value="1"/>
</dbReference>
<dbReference type="SUPFAM" id="SSF51445">
    <property type="entry name" value="(Trans)glycosidases"/>
    <property type="match status" value="1"/>
</dbReference>
<feature type="signal peptide" evidence="1">
    <location>
        <begin position="1"/>
        <end position="21"/>
    </location>
</feature>
<feature type="domain" description="Glycoside-hydrolase family GH114 TIM-barrel" evidence="2">
    <location>
        <begin position="37"/>
        <end position="258"/>
    </location>
</feature>
<dbReference type="OrthoDB" id="505502at2"/>
<proteinExistence type="predicted"/>
<dbReference type="Gene3D" id="3.20.20.70">
    <property type="entry name" value="Aldolase class I"/>
    <property type="match status" value="1"/>
</dbReference>
<keyword evidence="1" id="KW-0732">Signal</keyword>
<reference evidence="3 4" key="1">
    <citation type="journal article" date="2011" name="BMC Genomics">
        <title>Genomic insights into an obligate epibiotic bacterial predator: Micavibrio aeruginosavorus ARL-13.</title>
        <authorList>
            <person name="Wang Z."/>
            <person name="Kadouri D."/>
            <person name="Wu M."/>
        </authorList>
    </citation>
    <scope>NUCLEOTIDE SEQUENCE [LARGE SCALE GENOMIC DNA]</scope>
    <source>
        <strain evidence="3 4">ARL-13</strain>
    </source>
</reference>
<dbReference type="KEGG" id="mai:MICA_734"/>
<sequence>MSRFFGLLIMILLCTPSAGYAGDAVSWWRPNASVRNWDILLQDPPPIDNLPVRDMLILDLFDTPAETVAALQKQGTWVVCYINVGAWENWRPDAKDFPTKLIGKRYRGWQGEKWLDIRNRGLRPLIEARLDLCRDKGFDGVDPDNINGFDNTTGFSISDTNQITFNRWLARAAHSRGLGIGLKNATSLSTALVADFDWVLMESCVAEGWCAESAPFQKAGKAIFDIEYPENNIDLAVSMACKRKPEHVNVVFKDRQLTAVLHKCPQ</sequence>